<accession>A0A1I4TVL5</accession>
<dbReference type="PROSITE" id="PS51724">
    <property type="entry name" value="SPOR"/>
    <property type="match status" value="1"/>
</dbReference>
<dbReference type="Pfam" id="PF05036">
    <property type="entry name" value="SPOR"/>
    <property type="match status" value="1"/>
</dbReference>
<name>A0A1I4TVL5_9PROT</name>
<reference evidence="1 2" key="1">
    <citation type="submission" date="2016-10" db="EMBL/GenBank/DDBJ databases">
        <authorList>
            <person name="de Groot N.N."/>
        </authorList>
    </citation>
    <scope>NUCLEOTIDE SEQUENCE [LARGE SCALE GENOMIC DNA]</scope>
    <source>
        <strain evidence="1 2">Nm146</strain>
    </source>
</reference>
<dbReference type="OrthoDB" id="7063246at2"/>
<dbReference type="GO" id="GO:0032506">
    <property type="term" value="P:cytokinetic process"/>
    <property type="evidence" value="ECO:0007669"/>
    <property type="project" value="TreeGrafter"/>
</dbReference>
<dbReference type="AlphaFoldDB" id="A0A1I4TVL5"/>
<dbReference type="InterPro" id="IPR036680">
    <property type="entry name" value="SPOR-like_sf"/>
</dbReference>
<dbReference type="RefSeq" id="WP_090671875.1">
    <property type="nucleotide sequence ID" value="NZ_FOUF01000035.1"/>
</dbReference>
<dbReference type="GO" id="GO:0042834">
    <property type="term" value="F:peptidoglycan binding"/>
    <property type="evidence" value="ECO:0007669"/>
    <property type="project" value="InterPro"/>
</dbReference>
<dbReference type="PANTHER" id="PTHR38687:SF1">
    <property type="entry name" value="CELL DIVISION PROTEIN DEDD"/>
    <property type="match status" value="1"/>
</dbReference>
<dbReference type="Gene3D" id="3.30.70.1070">
    <property type="entry name" value="Sporulation related repeat"/>
    <property type="match status" value="1"/>
</dbReference>
<dbReference type="GO" id="GO:0032153">
    <property type="term" value="C:cell division site"/>
    <property type="evidence" value="ECO:0007669"/>
    <property type="project" value="TreeGrafter"/>
</dbReference>
<sequence length="200" mass="21956">MSRDYKLKGKATDRNSGSLILGLFIGYALGIASAIGVWLFINQAPSPFLTDERSVKNKLAENITKSEDNTVKGTDHASANRPRFDFYNILPGIDEPTAEDSFNQAKPATAAVTQDTNLASNYFLQIGSYKTPSEAEQMRAELALLGVMASVQTTQSSDRGTWHRVRIGPFSKIDEIDQIRASLQENGIEASFIRVPKNTP</sequence>
<keyword evidence="2" id="KW-1185">Reference proteome</keyword>
<proteinExistence type="predicted"/>
<dbReference type="GO" id="GO:0030428">
    <property type="term" value="C:cell septum"/>
    <property type="evidence" value="ECO:0007669"/>
    <property type="project" value="TreeGrafter"/>
</dbReference>
<dbReference type="Proteomes" id="UP000199561">
    <property type="component" value="Unassembled WGS sequence"/>
</dbReference>
<protein>
    <submittedName>
        <fullName evidence="1">Sporulation related domain-containing protein</fullName>
    </submittedName>
</protein>
<dbReference type="InterPro" id="IPR007730">
    <property type="entry name" value="SPOR-like_dom"/>
</dbReference>
<evidence type="ECO:0000313" key="2">
    <source>
        <dbReference type="Proteomes" id="UP000199561"/>
    </source>
</evidence>
<dbReference type="STRING" id="52442.SAMN05421880_13512"/>
<organism evidence="1 2">
    <name type="scientific">Nitrosomonas nitrosa</name>
    <dbReference type="NCBI Taxonomy" id="52442"/>
    <lineage>
        <taxon>Bacteria</taxon>
        <taxon>Pseudomonadati</taxon>
        <taxon>Pseudomonadota</taxon>
        <taxon>Betaproteobacteria</taxon>
        <taxon>Nitrosomonadales</taxon>
        <taxon>Nitrosomonadaceae</taxon>
        <taxon>Nitrosomonas</taxon>
    </lineage>
</organism>
<gene>
    <name evidence="1" type="ORF">SAMN05421880_13512</name>
</gene>
<dbReference type="PANTHER" id="PTHR38687">
    <property type="entry name" value="CELL DIVISION PROTEIN DEDD-RELATED"/>
    <property type="match status" value="1"/>
</dbReference>
<evidence type="ECO:0000313" key="1">
    <source>
        <dbReference type="EMBL" id="SFM80583.1"/>
    </source>
</evidence>
<dbReference type="EMBL" id="FOUF01000035">
    <property type="protein sequence ID" value="SFM80583.1"/>
    <property type="molecule type" value="Genomic_DNA"/>
</dbReference>
<dbReference type="InterPro" id="IPR052521">
    <property type="entry name" value="Cell_div_SPOR-domain"/>
</dbReference>
<dbReference type="SUPFAM" id="SSF110997">
    <property type="entry name" value="Sporulation related repeat"/>
    <property type="match status" value="1"/>
</dbReference>